<dbReference type="Gene3D" id="3.40.50.150">
    <property type="entry name" value="Vaccinia Virus protein VP39"/>
    <property type="match status" value="1"/>
</dbReference>
<dbReference type="RefSeq" id="WP_189143516.1">
    <property type="nucleotide sequence ID" value="NZ_BMNK01000018.1"/>
</dbReference>
<evidence type="ECO:0000256" key="11">
    <source>
        <dbReference type="ARBA" id="ARBA00031350"/>
    </source>
</evidence>
<keyword evidence="6" id="KW-0489">Methyltransferase</keyword>
<dbReference type="Pfam" id="PF01135">
    <property type="entry name" value="PCMT"/>
    <property type="match status" value="1"/>
</dbReference>
<sequence>MTDLGPLLDTMIARIETVRSPMESRIERALRSVPRHEYVPPVALIVGNDRPPILIDREADPELWLRGVYTETALVTQLDDGATELRDLDGSYSSSSSAPATVADLLELLDPRPGDRVLEVGTGTGWTAALLCHLAGEANVTSVEVDPSLAEAAAKNLAAAGLRPHLIVGDGADGAAERAPFDRVHVTCAVRTVPYAWVEQCRPGGVIVTPMQMGVGEGHVLRLVVLPDGTAQGRFREYASYMTMRSQRYVHLPDPEGVQPRESTTRVDPRMIAGAPPGARLTIAALAGVRLDTRAEPECFRAWVSSTVRPQEKALVIWEEGRTEYTLYELSDRQVWEEVVAAYFQWVRWGEPRRDRFGMTVAPDGQRYWLDTPGRVIG</sequence>
<evidence type="ECO:0000256" key="12">
    <source>
        <dbReference type="SAM" id="MobiDB-lite"/>
    </source>
</evidence>
<organism evidence="13 14">
    <name type="scientific">Nonomuraea glycinis</name>
    <dbReference type="NCBI Taxonomy" id="2047744"/>
    <lineage>
        <taxon>Bacteria</taxon>
        <taxon>Bacillati</taxon>
        <taxon>Actinomycetota</taxon>
        <taxon>Actinomycetes</taxon>
        <taxon>Streptosporangiales</taxon>
        <taxon>Streptosporangiaceae</taxon>
        <taxon>Nonomuraea</taxon>
    </lineage>
</organism>
<dbReference type="InterPro" id="IPR029063">
    <property type="entry name" value="SAM-dependent_MTases_sf"/>
</dbReference>
<dbReference type="InterPro" id="IPR000682">
    <property type="entry name" value="PCMT"/>
</dbReference>
<dbReference type="EMBL" id="BMNK01000018">
    <property type="protein sequence ID" value="GGP15422.1"/>
    <property type="molecule type" value="Genomic_DNA"/>
</dbReference>
<evidence type="ECO:0000256" key="9">
    <source>
        <dbReference type="ARBA" id="ARBA00030757"/>
    </source>
</evidence>
<evidence type="ECO:0000256" key="4">
    <source>
        <dbReference type="ARBA" id="ARBA00013346"/>
    </source>
</evidence>
<dbReference type="SUPFAM" id="SSF53335">
    <property type="entry name" value="S-adenosyl-L-methionine-dependent methyltransferases"/>
    <property type="match status" value="1"/>
</dbReference>
<keyword evidence="7" id="KW-0808">Transferase</keyword>
<dbReference type="AlphaFoldDB" id="A0A918ACI0"/>
<keyword evidence="8" id="KW-0949">S-adenosyl-L-methionine</keyword>
<dbReference type="CDD" id="cd02440">
    <property type="entry name" value="AdoMet_MTases"/>
    <property type="match status" value="1"/>
</dbReference>
<keyword evidence="14" id="KW-1185">Reference proteome</keyword>
<dbReference type="Proteomes" id="UP000660745">
    <property type="component" value="Unassembled WGS sequence"/>
</dbReference>
<evidence type="ECO:0000256" key="3">
    <source>
        <dbReference type="ARBA" id="ARBA00011890"/>
    </source>
</evidence>
<dbReference type="PANTHER" id="PTHR11579">
    <property type="entry name" value="PROTEIN-L-ISOASPARTATE O-METHYLTRANSFERASE"/>
    <property type="match status" value="1"/>
</dbReference>
<evidence type="ECO:0000256" key="8">
    <source>
        <dbReference type="ARBA" id="ARBA00022691"/>
    </source>
</evidence>
<comment type="subcellular location">
    <subcellularLocation>
        <location evidence="1">Cytoplasm</location>
    </subcellularLocation>
</comment>
<accession>A0A918ACI0</accession>
<evidence type="ECO:0000256" key="7">
    <source>
        <dbReference type="ARBA" id="ARBA00022679"/>
    </source>
</evidence>
<dbReference type="PANTHER" id="PTHR11579:SF0">
    <property type="entry name" value="PROTEIN-L-ISOASPARTATE(D-ASPARTATE) O-METHYLTRANSFERASE"/>
    <property type="match status" value="1"/>
</dbReference>
<dbReference type="GO" id="GO:0004719">
    <property type="term" value="F:protein-L-isoaspartate (D-aspartate) O-methyltransferase activity"/>
    <property type="evidence" value="ECO:0007669"/>
    <property type="project" value="UniProtKB-EC"/>
</dbReference>
<dbReference type="GO" id="GO:0032259">
    <property type="term" value="P:methylation"/>
    <property type="evidence" value="ECO:0007669"/>
    <property type="project" value="UniProtKB-KW"/>
</dbReference>
<comment type="similarity">
    <text evidence="2">Belongs to the methyltransferase superfamily. L-isoaspartyl/D-aspartyl protein methyltransferase family.</text>
</comment>
<evidence type="ECO:0000256" key="1">
    <source>
        <dbReference type="ARBA" id="ARBA00004496"/>
    </source>
</evidence>
<protein>
    <recommendedName>
        <fullName evidence="4">Protein-L-isoaspartate O-methyltransferase</fullName>
        <ecNumber evidence="3">2.1.1.77</ecNumber>
    </recommendedName>
    <alternativeName>
        <fullName evidence="11">L-isoaspartyl protein carboxyl methyltransferase</fullName>
    </alternativeName>
    <alternativeName>
        <fullName evidence="9">Protein L-isoaspartyl methyltransferase</fullName>
    </alternativeName>
    <alternativeName>
        <fullName evidence="10">Protein-beta-aspartate methyltransferase</fullName>
    </alternativeName>
</protein>
<feature type="region of interest" description="Disordered" evidence="12">
    <location>
        <begin position="252"/>
        <end position="272"/>
    </location>
</feature>
<evidence type="ECO:0000256" key="5">
    <source>
        <dbReference type="ARBA" id="ARBA00022490"/>
    </source>
</evidence>
<reference evidence="13" key="2">
    <citation type="submission" date="2020-09" db="EMBL/GenBank/DDBJ databases">
        <authorList>
            <person name="Sun Q."/>
            <person name="Zhou Y."/>
        </authorList>
    </citation>
    <scope>NUCLEOTIDE SEQUENCE</scope>
    <source>
        <strain evidence="13">CGMCC 4.7430</strain>
    </source>
</reference>
<dbReference type="GO" id="GO:0005737">
    <property type="term" value="C:cytoplasm"/>
    <property type="evidence" value="ECO:0007669"/>
    <property type="project" value="UniProtKB-SubCell"/>
</dbReference>
<proteinExistence type="inferred from homology"/>
<reference evidence="13" key="1">
    <citation type="journal article" date="2014" name="Int. J. Syst. Evol. Microbiol.">
        <title>Complete genome sequence of Corynebacterium casei LMG S-19264T (=DSM 44701T), isolated from a smear-ripened cheese.</title>
        <authorList>
            <consortium name="US DOE Joint Genome Institute (JGI-PGF)"/>
            <person name="Walter F."/>
            <person name="Albersmeier A."/>
            <person name="Kalinowski J."/>
            <person name="Ruckert C."/>
        </authorList>
    </citation>
    <scope>NUCLEOTIDE SEQUENCE</scope>
    <source>
        <strain evidence="13">CGMCC 4.7430</strain>
    </source>
</reference>
<keyword evidence="5" id="KW-0963">Cytoplasm</keyword>
<dbReference type="EC" id="2.1.1.77" evidence="3"/>
<evidence type="ECO:0000313" key="14">
    <source>
        <dbReference type="Proteomes" id="UP000660745"/>
    </source>
</evidence>
<evidence type="ECO:0000256" key="2">
    <source>
        <dbReference type="ARBA" id="ARBA00005369"/>
    </source>
</evidence>
<evidence type="ECO:0000256" key="10">
    <source>
        <dbReference type="ARBA" id="ARBA00031323"/>
    </source>
</evidence>
<comment type="caution">
    <text evidence="13">The sequence shown here is derived from an EMBL/GenBank/DDBJ whole genome shotgun (WGS) entry which is preliminary data.</text>
</comment>
<evidence type="ECO:0000313" key="13">
    <source>
        <dbReference type="EMBL" id="GGP15422.1"/>
    </source>
</evidence>
<name>A0A918ACI0_9ACTN</name>
<gene>
    <name evidence="13" type="primary">pcm</name>
    <name evidence="13" type="ORF">GCM10012278_75210</name>
</gene>
<evidence type="ECO:0000256" key="6">
    <source>
        <dbReference type="ARBA" id="ARBA00022603"/>
    </source>
</evidence>